<keyword evidence="5" id="KW-1015">Disulfide bond</keyword>
<dbReference type="InParanoid" id="A2DI02"/>
<dbReference type="GO" id="GO:0005975">
    <property type="term" value="P:carbohydrate metabolic process"/>
    <property type="evidence" value="ECO:0007669"/>
    <property type="project" value="InterPro"/>
</dbReference>
<evidence type="ECO:0000256" key="6">
    <source>
        <dbReference type="RuleBase" id="RU361193"/>
    </source>
</evidence>
<evidence type="ECO:0000256" key="4">
    <source>
        <dbReference type="ARBA" id="ARBA00022801"/>
    </source>
</evidence>
<dbReference type="SUPFAM" id="SSF48225">
    <property type="entry name" value="Seven-hairpin glycosidases"/>
    <property type="match status" value="1"/>
</dbReference>
<dbReference type="Gene3D" id="1.50.10.10">
    <property type="match status" value="1"/>
</dbReference>
<dbReference type="InterPro" id="IPR001382">
    <property type="entry name" value="Glyco_hydro_47"/>
</dbReference>
<accession>A2DI02</accession>
<keyword evidence="4 6" id="KW-0378">Hydrolase</keyword>
<name>A2DI02_TRIV3</name>
<organism evidence="8 9">
    <name type="scientific">Trichomonas vaginalis (strain ATCC PRA-98 / G3)</name>
    <dbReference type="NCBI Taxonomy" id="412133"/>
    <lineage>
        <taxon>Eukaryota</taxon>
        <taxon>Metamonada</taxon>
        <taxon>Parabasalia</taxon>
        <taxon>Trichomonadida</taxon>
        <taxon>Trichomonadidae</taxon>
        <taxon>Trichomonas</taxon>
    </lineage>
</organism>
<dbReference type="InterPro" id="IPR012341">
    <property type="entry name" value="6hp_glycosidase-like_sf"/>
</dbReference>
<gene>
    <name evidence="8" type="ORF">TVAG_402460</name>
</gene>
<dbReference type="PANTHER" id="PTHR11742">
    <property type="entry name" value="MANNOSYL-OLIGOSACCHARIDE ALPHA-1,2-MANNOSIDASE-RELATED"/>
    <property type="match status" value="1"/>
</dbReference>
<sequence>MKVRRKDLLKFFLAEFLVLIITALLIFSRIPDTSTFSEIKRHKIKSFRLKFEISKETTRFKRLMYNTVDTSITQYIESCLGSDYYHPESGDCSNHSGLGITAISSLDTLYIMENHKLYKKLRKWTEKSFTCKQNRFLHTKDLFIHIIGGLISIYTLTGDEMYLNKLDECAEIASHAFSRPIPFPLAHGELPLTKQYNFIQGTYLGDSGSFLLESKALSLFLNQEKFKGYINSYLEYVRRYVNNGFPMILSQNSNLMTESSRISSFSASFYANLIRSYIYEKTEIEEILIDSFLDNFRHYALHNITGFSNENENQFESDICQLVPLLRYINKSKEDFYQKIHVQCYKMGNDTLPLTREPVKYYSFDTFETPFNFDSSLLEDHLLKNQSFEELLLTRYIDDPIRNGVFCNLESQEKIKYEDFMPPEAISKWAKLLFLDGTPVSYNNFVFNEAGHFIPKSF</sequence>
<dbReference type="PRINTS" id="PR00747">
    <property type="entry name" value="GLYHDRLASE47"/>
</dbReference>
<dbReference type="FunFam" id="1.50.10.10:FF:000132">
    <property type="entry name" value="alpha-1,2-Mannosidase"/>
    <property type="match status" value="1"/>
</dbReference>
<dbReference type="eggNOG" id="KOG2204">
    <property type="taxonomic scope" value="Eukaryota"/>
</dbReference>
<dbReference type="AlphaFoldDB" id="A2DI02"/>
<comment type="pathway">
    <text evidence="2">Protein modification; protein glycosylation.</text>
</comment>
<dbReference type="OrthoDB" id="8118055at2759"/>
<dbReference type="GO" id="GO:0036503">
    <property type="term" value="P:ERAD pathway"/>
    <property type="evidence" value="ECO:0000318"/>
    <property type="project" value="GO_Central"/>
</dbReference>
<dbReference type="PANTHER" id="PTHR11742:SF6">
    <property type="entry name" value="MANNOSYL-OLIGOSACCHARIDE ALPHA-1,2-MANNOSIDASE IA-RELATED"/>
    <property type="match status" value="1"/>
</dbReference>
<comment type="similarity">
    <text evidence="3 6">Belongs to the glycosyl hydrolase 47 family.</text>
</comment>
<dbReference type="RefSeq" id="XP_001580977.1">
    <property type="nucleotide sequence ID" value="XM_001580927.1"/>
</dbReference>
<dbReference type="EC" id="3.2.1.-" evidence="6"/>
<evidence type="ECO:0000256" key="3">
    <source>
        <dbReference type="ARBA" id="ARBA00007658"/>
    </source>
</evidence>
<dbReference type="GO" id="GO:0005783">
    <property type="term" value="C:endoplasmic reticulum"/>
    <property type="evidence" value="ECO:0000318"/>
    <property type="project" value="GO_Central"/>
</dbReference>
<dbReference type="SMR" id="A2DI02"/>
<comment type="cofactor">
    <cofactor evidence="1">
        <name>Ca(2+)</name>
        <dbReference type="ChEBI" id="CHEBI:29108"/>
    </cofactor>
</comment>
<dbReference type="VEuPathDB" id="TrichDB:TVAGG3_0272050"/>
<keyword evidence="6" id="KW-0326">Glycosidase</keyword>
<dbReference type="Proteomes" id="UP000001542">
    <property type="component" value="Unassembled WGS sequence"/>
</dbReference>
<proteinExistence type="inferred from homology"/>
<keyword evidence="9" id="KW-1185">Reference proteome</keyword>
<dbReference type="KEGG" id="tva:5465522"/>
<dbReference type="STRING" id="5722.A2DI02"/>
<dbReference type="InterPro" id="IPR050749">
    <property type="entry name" value="Glycosyl_Hydrolase_47"/>
</dbReference>
<keyword evidence="7" id="KW-0812">Transmembrane</keyword>
<evidence type="ECO:0000256" key="7">
    <source>
        <dbReference type="SAM" id="Phobius"/>
    </source>
</evidence>
<protein>
    <recommendedName>
        <fullName evidence="6">alpha-1,2-Mannosidase</fullName>
        <ecNumber evidence="6">3.2.1.-</ecNumber>
    </recommendedName>
</protein>
<dbReference type="InterPro" id="IPR036026">
    <property type="entry name" value="Seven-hairpin_glycosidases"/>
</dbReference>
<feature type="transmembrane region" description="Helical" evidence="7">
    <location>
        <begin position="12"/>
        <end position="30"/>
    </location>
</feature>
<dbReference type="GO" id="GO:0004571">
    <property type="term" value="F:mannosyl-oligosaccharide 1,2-alpha-mannosidase activity"/>
    <property type="evidence" value="ECO:0000318"/>
    <property type="project" value="GO_Central"/>
</dbReference>
<dbReference type="EMBL" id="DS113202">
    <property type="protein sequence ID" value="EAY19991.1"/>
    <property type="molecule type" value="Genomic_DNA"/>
</dbReference>
<evidence type="ECO:0000256" key="1">
    <source>
        <dbReference type="ARBA" id="ARBA00001913"/>
    </source>
</evidence>
<keyword evidence="7" id="KW-1133">Transmembrane helix</keyword>
<evidence type="ECO:0000256" key="2">
    <source>
        <dbReference type="ARBA" id="ARBA00004922"/>
    </source>
</evidence>
<evidence type="ECO:0000313" key="9">
    <source>
        <dbReference type="Proteomes" id="UP000001542"/>
    </source>
</evidence>
<dbReference type="GO" id="GO:0005509">
    <property type="term" value="F:calcium ion binding"/>
    <property type="evidence" value="ECO:0007669"/>
    <property type="project" value="InterPro"/>
</dbReference>
<dbReference type="VEuPathDB" id="TrichDB:TVAG_402460"/>
<dbReference type="Pfam" id="PF01532">
    <property type="entry name" value="Glyco_hydro_47"/>
    <property type="match status" value="1"/>
</dbReference>
<reference evidence="8" key="2">
    <citation type="journal article" date="2007" name="Science">
        <title>Draft genome sequence of the sexually transmitted pathogen Trichomonas vaginalis.</title>
        <authorList>
            <person name="Carlton J.M."/>
            <person name="Hirt R.P."/>
            <person name="Silva J.C."/>
            <person name="Delcher A.L."/>
            <person name="Schatz M."/>
            <person name="Zhao Q."/>
            <person name="Wortman J.R."/>
            <person name="Bidwell S.L."/>
            <person name="Alsmark U.C.M."/>
            <person name="Besteiro S."/>
            <person name="Sicheritz-Ponten T."/>
            <person name="Noel C.J."/>
            <person name="Dacks J.B."/>
            <person name="Foster P.G."/>
            <person name="Simillion C."/>
            <person name="Van de Peer Y."/>
            <person name="Miranda-Saavedra D."/>
            <person name="Barton G.J."/>
            <person name="Westrop G.D."/>
            <person name="Mueller S."/>
            <person name="Dessi D."/>
            <person name="Fiori P.L."/>
            <person name="Ren Q."/>
            <person name="Paulsen I."/>
            <person name="Zhang H."/>
            <person name="Bastida-Corcuera F.D."/>
            <person name="Simoes-Barbosa A."/>
            <person name="Brown M.T."/>
            <person name="Hayes R.D."/>
            <person name="Mukherjee M."/>
            <person name="Okumura C.Y."/>
            <person name="Schneider R."/>
            <person name="Smith A.J."/>
            <person name="Vanacova S."/>
            <person name="Villalvazo M."/>
            <person name="Haas B.J."/>
            <person name="Pertea M."/>
            <person name="Feldblyum T.V."/>
            <person name="Utterback T.R."/>
            <person name="Shu C.L."/>
            <person name="Osoegawa K."/>
            <person name="de Jong P.J."/>
            <person name="Hrdy I."/>
            <person name="Horvathova L."/>
            <person name="Zubacova Z."/>
            <person name="Dolezal P."/>
            <person name="Malik S.B."/>
            <person name="Logsdon J.M. Jr."/>
            <person name="Henze K."/>
            <person name="Gupta A."/>
            <person name="Wang C.C."/>
            <person name="Dunne R.L."/>
            <person name="Upcroft J.A."/>
            <person name="Upcroft P."/>
            <person name="White O."/>
            <person name="Salzberg S.L."/>
            <person name="Tang P."/>
            <person name="Chiu C.-H."/>
            <person name="Lee Y.-S."/>
            <person name="Embley T.M."/>
            <person name="Coombs G.H."/>
            <person name="Mottram J.C."/>
            <person name="Tachezy J."/>
            <person name="Fraser-Liggett C.M."/>
            <person name="Johnson P.J."/>
        </authorList>
    </citation>
    <scope>NUCLEOTIDE SEQUENCE [LARGE SCALE GENOMIC DNA]</scope>
    <source>
        <strain evidence="8">G3</strain>
    </source>
</reference>
<evidence type="ECO:0000256" key="5">
    <source>
        <dbReference type="ARBA" id="ARBA00023157"/>
    </source>
</evidence>
<dbReference type="GO" id="GO:0000139">
    <property type="term" value="C:Golgi membrane"/>
    <property type="evidence" value="ECO:0000318"/>
    <property type="project" value="GO_Central"/>
</dbReference>
<evidence type="ECO:0000313" key="8">
    <source>
        <dbReference type="EMBL" id="EAY19991.1"/>
    </source>
</evidence>
<keyword evidence="7" id="KW-0472">Membrane</keyword>
<reference evidence="8" key="1">
    <citation type="submission" date="2006-10" db="EMBL/GenBank/DDBJ databases">
        <authorList>
            <person name="Amadeo P."/>
            <person name="Zhao Q."/>
            <person name="Wortman J."/>
            <person name="Fraser-Liggett C."/>
            <person name="Carlton J."/>
        </authorList>
    </citation>
    <scope>NUCLEOTIDE SEQUENCE</scope>
    <source>
        <strain evidence="8">G3</strain>
    </source>
</reference>